<dbReference type="Gene3D" id="3.30.200.20">
    <property type="entry name" value="Phosphorylase Kinase, domain 1"/>
    <property type="match status" value="1"/>
</dbReference>
<keyword evidence="24" id="KW-1185">Reference proteome</keyword>
<comment type="catalytic activity">
    <reaction evidence="16 18">
        <text>L-threonyl-[protein] + ATP = O-phospho-L-threonyl-[protein] + ADP + H(+)</text>
        <dbReference type="Rhea" id="RHEA:46608"/>
        <dbReference type="Rhea" id="RHEA-COMP:11060"/>
        <dbReference type="Rhea" id="RHEA-COMP:11605"/>
        <dbReference type="ChEBI" id="CHEBI:15378"/>
        <dbReference type="ChEBI" id="CHEBI:30013"/>
        <dbReference type="ChEBI" id="CHEBI:30616"/>
        <dbReference type="ChEBI" id="CHEBI:61977"/>
        <dbReference type="ChEBI" id="CHEBI:456216"/>
        <dbReference type="EC" id="2.7.11.1"/>
    </reaction>
</comment>
<dbReference type="Pfam" id="PF00069">
    <property type="entry name" value="Pkinase"/>
    <property type="match status" value="1"/>
</dbReference>
<dbReference type="SUPFAM" id="SSF51110">
    <property type="entry name" value="alpha-D-mannose-specific plant lectins"/>
    <property type="match status" value="1"/>
</dbReference>
<dbReference type="KEGG" id="soe:110802312"/>
<evidence type="ECO:0000256" key="1">
    <source>
        <dbReference type="ARBA" id="ARBA00004479"/>
    </source>
</evidence>
<name>A0A9R0KAA9_SPIOL</name>
<evidence type="ECO:0000256" key="15">
    <source>
        <dbReference type="ARBA" id="ARBA00023180"/>
    </source>
</evidence>
<comment type="subcellular location">
    <subcellularLocation>
        <location evidence="1">Membrane</location>
        <topology evidence="1">Single-pass type I membrane protein</topology>
    </subcellularLocation>
</comment>
<dbReference type="AlphaFoldDB" id="A0A9R0KAA9"/>
<dbReference type="PROSITE" id="PS50927">
    <property type="entry name" value="BULB_LECTIN"/>
    <property type="match status" value="1"/>
</dbReference>
<dbReference type="InterPro" id="IPR011009">
    <property type="entry name" value="Kinase-like_dom_sf"/>
</dbReference>
<reference evidence="24" key="1">
    <citation type="journal article" date="2021" name="Nat. Commun.">
        <title>Genomic analyses provide insights into spinach domestication and the genetic basis of agronomic traits.</title>
        <authorList>
            <person name="Cai X."/>
            <person name="Sun X."/>
            <person name="Xu C."/>
            <person name="Sun H."/>
            <person name="Wang X."/>
            <person name="Ge C."/>
            <person name="Zhang Z."/>
            <person name="Wang Q."/>
            <person name="Fei Z."/>
            <person name="Jiao C."/>
            <person name="Wang Q."/>
        </authorList>
    </citation>
    <scope>NUCLEOTIDE SEQUENCE [LARGE SCALE GENOMIC DNA]</scope>
    <source>
        <strain evidence="24">cv. Varoflay</strain>
    </source>
</reference>
<evidence type="ECO:0000256" key="12">
    <source>
        <dbReference type="ARBA" id="ARBA00023136"/>
    </source>
</evidence>
<dbReference type="FunFam" id="1.10.510.10:FF:000237">
    <property type="entry name" value="G-type lectin S-receptor-like serine/threonine-protein kinase"/>
    <property type="match status" value="1"/>
</dbReference>
<reference evidence="25" key="2">
    <citation type="submission" date="2025-08" db="UniProtKB">
        <authorList>
            <consortium name="RefSeq"/>
        </authorList>
    </citation>
    <scope>IDENTIFICATION</scope>
    <source>
        <tissue evidence="25">Leaf</tissue>
    </source>
</reference>
<feature type="binding site" evidence="19">
    <location>
        <position position="570"/>
    </location>
    <ligand>
        <name>ATP</name>
        <dbReference type="ChEBI" id="CHEBI:30616"/>
    </ligand>
</feature>
<dbReference type="GO" id="GO:0005524">
    <property type="term" value="F:ATP binding"/>
    <property type="evidence" value="ECO:0007669"/>
    <property type="project" value="UniProtKB-UniRule"/>
</dbReference>
<evidence type="ECO:0000256" key="20">
    <source>
        <dbReference type="SAM" id="Phobius"/>
    </source>
</evidence>
<dbReference type="GO" id="GO:0004672">
    <property type="term" value="F:protein kinase activity"/>
    <property type="evidence" value="ECO:0000318"/>
    <property type="project" value="GO_Central"/>
</dbReference>
<evidence type="ECO:0000256" key="18">
    <source>
        <dbReference type="PIRNR" id="PIRNR000641"/>
    </source>
</evidence>
<dbReference type="SMART" id="SM00108">
    <property type="entry name" value="B_lectin"/>
    <property type="match status" value="1"/>
</dbReference>
<dbReference type="Proteomes" id="UP000813463">
    <property type="component" value="Chromosome 4"/>
</dbReference>
<dbReference type="GO" id="GO:0004674">
    <property type="term" value="F:protein serine/threonine kinase activity"/>
    <property type="evidence" value="ECO:0007669"/>
    <property type="project" value="UniProtKB-KW"/>
</dbReference>
<comment type="similarity">
    <text evidence="18">Belongs to the protein kinase superfamily. Ser/Thr protein kinase family.</text>
</comment>
<feature type="chain" id="PRO_5040402039" description="Receptor-like serine/threonine-protein kinase" evidence="21">
    <location>
        <begin position="27"/>
        <end position="830"/>
    </location>
</feature>
<keyword evidence="5 20" id="KW-0812">Transmembrane</keyword>
<dbReference type="InterPro" id="IPR000719">
    <property type="entry name" value="Prot_kinase_dom"/>
</dbReference>
<evidence type="ECO:0000313" key="24">
    <source>
        <dbReference type="Proteomes" id="UP000813463"/>
    </source>
</evidence>
<keyword evidence="9 18" id="KW-0418">Kinase</keyword>
<dbReference type="Gene3D" id="2.90.10.30">
    <property type="match status" value="1"/>
</dbReference>
<evidence type="ECO:0000256" key="4">
    <source>
        <dbReference type="ARBA" id="ARBA00022679"/>
    </source>
</evidence>
<keyword evidence="2 18" id="KW-0723">Serine/threonine-protein kinase</keyword>
<evidence type="ECO:0000256" key="19">
    <source>
        <dbReference type="PROSITE-ProRule" id="PRU10141"/>
    </source>
</evidence>
<evidence type="ECO:0000259" key="22">
    <source>
        <dbReference type="PROSITE" id="PS50011"/>
    </source>
</evidence>
<keyword evidence="6 21" id="KW-0732">Signal</keyword>
<dbReference type="PROSITE" id="PS50011">
    <property type="entry name" value="PROTEIN_KINASE_DOM"/>
    <property type="match status" value="1"/>
</dbReference>
<keyword evidence="15" id="KW-0325">Glycoprotein</keyword>
<dbReference type="PANTHER" id="PTHR47976:SF15">
    <property type="entry name" value="G-TYPE LECTIN S-RECEPTOR-LIKE SERINE_THREONINE-PROTEIN KINASE RLK1"/>
    <property type="match status" value="1"/>
</dbReference>
<evidence type="ECO:0000256" key="16">
    <source>
        <dbReference type="ARBA" id="ARBA00047899"/>
    </source>
</evidence>
<dbReference type="InterPro" id="IPR017441">
    <property type="entry name" value="Protein_kinase_ATP_BS"/>
</dbReference>
<dbReference type="Gene3D" id="1.10.510.10">
    <property type="entry name" value="Transferase(Phosphotransferase) domain 1"/>
    <property type="match status" value="1"/>
</dbReference>
<dbReference type="CDD" id="cd00028">
    <property type="entry name" value="B_lectin"/>
    <property type="match status" value="1"/>
</dbReference>
<dbReference type="SUPFAM" id="SSF56112">
    <property type="entry name" value="Protein kinase-like (PK-like)"/>
    <property type="match status" value="1"/>
</dbReference>
<keyword evidence="14" id="KW-0675">Receptor</keyword>
<evidence type="ECO:0000256" key="17">
    <source>
        <dbReference type="ARBA" id="ARBA00048679"/>
    </source>
</evidence>
<dbReference type="OrthoDB" id="1930390at2759"/>
<dbReference type="InterPro" id="IPR036426">
    <property type="entry name" value="Bulb-type_lectin_dom_sf"/>
</dbReference>
<dbReference type="PROSITE" id="PS00108">
    <property type="entry name" value="PROTEIN_KINASE_ST"/>
    <property type="match status" value="1"/>
</dbReference>
<evidence type="ECO:0000256" key="8">
    <source>
        <dbReference type="ARBA" id="ARBA00022741"/>
    </source>
</evidence>
<evidence type="ECO:0000256" key="14">
    <source>
        <dbReference type="ARBA" id="ARBA00023170"/>
    </source>
</evidence>
<dbReference type="InterPro" id="IPR008271">
    <property type="entry name" value="Ser/Thr_kinase_AS"/>
</dbReference>
<evidence type="ECO:0000256" key="5">
    <source>
        <dbReference type="ARBA" id="ARBA00022692"/>
    </source>
</evidence>
<dbReference type="InterPro" id="IPR024171">
    <property type="entry name" value="SRK-like_kinase"/>
</dbReference>
<dbReference type="InterPro" id="IPR051343">
    <property type="entry name" value="G-type_lectin_kinases/EP1-like"/>
</dbReference>
<comment type="catalytic activity">
    <reaction evidence="17 18">
        <text>L-seryl-[protein] + ATP = O-phospho-L-seryl-[protein] + ADP + H(+)</text>
        <dbReference type="Rhea" id="RHEA:17989"/>
        <dbReference type="Rhea" id="RHEA-COMP:9863"/>
        <dbReference type="Rhea" id="RHEA-COMP:11604"/>
        <dbReference type="ChEBI" id="CHEBI:15378"/>
        <dbReference type="ChEBI" id="CHEBI:29999"/>
        <dbReference type="ChEBI" id="CHEBI:30616"/>
        <dbReference type="ChEBI" id="CHEBI:83421"/>
        <dbReference type="ChEBI" id="CHEBI:456216"/>
        <dbReference type="EC" id="2.7.11.1"/>
    </reaction>
</comment>
<evidence type="ECO:0000313" key="25">
    <source>
        <dbReference type="RefSeq" id="XP_021863453.1"/>
    </source>
</evidence>
<keyword evidence="10 18" id="KW-0067">ATP-binding</keyword>
<evidence type="ECO:0000256" key="3">
    <source>
        <dbReference type="ARBA" id="ARBA00022536"/>
    </source>
</evidence>
<evidence type="ECO:0000259" key="23">
    <source>
        <dbReference type="PROSITE" id="PS50927"/>
    </source>
</evidence>
<evidence type="ECO:0000256" key="7">
    <source>
        <dbReference type="ARBA" id="ARBA00022734"/>
    </source>
</evidence>
<evidence type="ECO:0000256" key="6">
    <source>
        <dbReference type="ARBA" id="ARBA00022729"/>
    </source>
</evidence>
<dbReference type="PANTHER" id="PTHR47976">
    <property type="entry name" value="G-TYPE LECTIN S-RECEPTOR-LIKE SERINE/THREONINE-PROTEIN KINASE SD2-5"/>
    <property type="match status" value="1"/>
</dbReference>
<dbReference type="FunFam" id="2.90.10.10:FF:000013">
    <property type="entry name" value="G-type lectin S-receptor-like serine/threonine-protein kinase LECRK1"/>
    <property type="match status" value="1"/>
</dbReference>
<evidence type="ECO:0000256" key="11">
    <source>
        <dbReference type="ARBA" id="ARBA00022989"/>
    </source>
</evidence>
<proteinExistence type="inferred from homology"/>
<evidence type="ECO:0000256" key="13">
    <source>
        <dbReference type="ARBA" id="ARBA00023157"/>
    </source>
</evidence>
<organism evidence="24 25">
    <name type="scientific">Spinacia oleracea</name>
    <name type="common">Spinach</name>
    <dbReference type="NCBI Taxonomy" id="3562"/>
    <lineage>
        <taxon>Eukaryota</taxon>
        <taxon>Viridiplantae</taxon>
        <taxon>Streptophyta</taxon>
        <taxon>Embryophyta</taxon>
        <taxon>Tracheophyta</taxon>
        <taxon>Spermatophyta</taxon>
        <taxon>Magnoliopsida</taxon>
        <taxon>eudicotyledons</taxon>
        <taxon>Gunneridae</taxon>
        <taxon>Pentapetalae</taxon>
        <taxon>Caryophyllales</taxon>
        <taxon>Chenopodiaceae</taxon>
        <taxon>Chenopodioideae</taxon>
        <taxon>Anserineae</taxon>
        <taxon>Spinacia</taxon>
    </lineage>
</organism>
<dbReference type="SMART" id="SM00220">
    <property type="entry name" value="S_TKc"/>
    <property type="match status" value="1"/>
</dbReference>
<gene>
    <name evidence="25" type="primary">LOC110802312</name>
</gene>
<keyword evidence="8 18" id="KW-0547">Nucleotide-binding</keyword>
<keyword evidence="4 18" id="KW-0808">Transferase</keyword>
<dbReference type="FunFam" id="3.30.200.20:FF:000059">
    <property type="entry name" value="S-receptor-like serine/threonine-protein kinase"/>
    <property type="match status" value="1"/>
</dbReference>
<evidence type="ECO:0000256" key="21">
    <source>
        <dbReference type="SAM" id="SignalP"/>
    </source>
</evidence>
<dbReference type="GeneID" id="110802312"/>
<dbReference type="Pfam" id="PF01453">
    <property type="entry name" value="B_lectin"/>
    <property type="match status" value="1"/>
</dbReference>
<dbReference type="PROSITE" id="PS00107">
    <property type="entry name" value="PROTEIN_KINASE_ATP"/>
    <property type="match status" value="1"/>
</dbReference>
<evidence type="ECO:0000256" key="2">
    <source>
        <dbReference type="ARBA" id="ARBA00022527"/>
    </source>
</evidence>
<keyword evidence="7" id="KW-0430">Lectin</keyword>
<dbReference type="InterPro" id="IPR001480">
    <property type="entry name" value="Bulb-type_lectin_dom"/>
</dbReference>
<keyword evidence="11 20" id="KW-1133">Transmembrane helix</keyword>
<protein>
    <recommendedName>
        <fullName evidence="18">Receptor-like serine/threonine-protein kinase</fullName>
        <ecNumber evidence="18">2.7.11.1</ecNumber>
    </recommendedName>
</protein>
<dbReference type="FunFam" id="2.90.10.30:FF:000001">
    <property type="entry name" value="Serine/threonine-protein kinase"/>
    <property type="match status" value="1"/>
</dbReference>
<keyword evidence="3" id="KW-0245">EGF-like domain</keyword>
<keyword evidence="12 20" id="KW-0472">Membrane</keyword>
<dbReference type="EC" id="2.7.11.1" evidence="18"/>
<sequence>MAWPPSFILFSFFFTLLLLQSSSSIAAQTGSQITVGQSLKATGNNGSSLLSPSGDFAFGFHQFPNNNNLFLLAIWYAKIPDTIVWYANDGNPVPQGSSVKITAIEGLVLNDPQGTPLWNTTDGLSGGAVVNYGFMNDTGNFVLKGSNTDDAVWESFDHPTDTLLPTQIMTVGSKVDSRRSETNFTKGRFQLRFQDDGNLVLITRDIETDFSNGNYYASGTDDETNPGNAGDRVIYNESGDLYIHRKNGSRFDLTPAEKLVSSKANYQRVTLDYDGVLTWYYHPKTFAANNGVWWSNIQSIPDNICTSVLGGVGSGACGYNSICSIDDGDKRPRCQCPPYYSLMDPNDTYSSCIPNFKQDSCDDEKGVQGTAATKDEYKLVQLRNIDWPLADYAQLEPCSEEECKTSCVNDCFCGAAIFRENTQTCWKKKLPLSNGKQDSGVNRLAWLKVGNGNGSNDDPVNPTFATPYKYKKDRVSVALFGSSVCVNFLLLSAIVIGICFMYNNKHSRLLDEHHQRSKTLSEYSSVHCFSYKELANATDGFKKEIGRGSFGTVFRGKIGGGGASIMVAVKRLDRIYKDSDKEFKTEVNVIGQTHHKNLVRFIGFCKEEDQRLLVYEYMNNGTVADYLFGDFRPSWTSRIQIAQGIARGLLYLHEECSTQIIHCDIKPQNILLDDYYNARISDFGMAKLLVLNQTHTNTAVRGTKGYLAPEWFRNKPVTVKVDVYSFGVLLLEIICCRRSVCMDISGEGAILTDWAFDCFESNRLEALVEGDMEALNETLQLERFVMVALWCVQEDPGLRPTMKRVIQMLEGVAEVARPPCLTSFSVTTQP</sequence>
<evidence type="ECO:0000256" key="10">
    <source>
        <dbReference type="ARBA" id="ARBA00022840"/>
    </source>
</evidence>
<dbReference type="Gene3D" id="2.90.10.10">
    <property type="entry name" value="Bulb-type lectin domain"/>
    <property type="match status" value="1"/>
</dbReference>
<dbReference type="RefSeq" id="XP_021863453.1">
    <property type="nucleotide sequence ID" value="XM_022007761.2"/>
</dbReference>
<dbReference type="CDD" id="cd01098">
    <property type="entry name" value="PAN_AP_plant"/>
    <property type="match status" value="1"/>
</dbReference>
<feature type="domain" description="Protein kinase" evidence="22">
    <location>
        <begin position="539"/>
        <end position="812"/>
    </location>
</feature>
<dbReference type="PIRSF" id="PIRSF000641">
    <property type="entry name" value="SRK"/>
    <property type="match status" value="1"/>
</dbReference>
<dbReference type="GO" id="GO:0030246">
    <property type="term" value="F:carbohydrate binding"/>
    <property type="evidence" value="ECO:0007669"/>
    <property type="project" value="UniProtKB-KW"/>
</dbReference>
<keyword evidence="13" id="KW-1015">Disulfide bond</keyword>
<feature type="signal peptide" evidence="21">
    <location>
        <begin position="1"/>
        <end position="26"/>
    </location>
</feature>
<accession>A0A9R0KAA9</accession>
<dbReference type="GO" id="GO:0016020">
    <property type="term" value="C:membrane"/>
    <property type="evidence" value="ECO:0007669"/>
    <property type="project" value="UniProtKB-SubCell"/>
</dbReference>
<feature type="domain" description="Bulb-type lectin" evidence="23">
    <location>
        <begin position="34"/>
        <end position="156"/>
    </location>
</feature>
<feature type="transmembrane region" description="Helical" evidence="20">
    <location>
        <begin position="477"/>
        <end position="502"/>
    </location>
</feature>
<evidence type="ECO:0000256" key="9">
    <source>
        <dbReference type="ARBA" id="ARBA00022777"/>
    </source>
</evidence>